<dbReference type="EMBL" id="FNNZ01000007">
    <property type="protein sequence ID" value="SDW67476.1"/>
    <property type="molecule type" value="Genomic_DNA"/>
</dbReference>
<keyword evidence="3" id="KW-1185">Reference proteome</keyword>
<dbReference type="SUPFAM" id="SSF53474">
    <property type="entry name" value="alpha/beta-Hydrolases"/>
    <property type="match status" value="1"/>
</dbReference>
<evidence type="ECO:0000259" key="1">
    <source>
        <dbReference type="Pfam" id="PF12697"/>
    </source>
</evidence>
<dbReference type="STRING" id="1058.SAMN05421783_10715"/>
<dbReference type="GO" id="GO:0016020">
    <property type="term" value="C:membrane"/>
    <property type="evidence" value="ECO:0007669"/>
    <property type="project" value="TreeGrafter"/>
</dbReference>
<organism evidence="2 3">
    <name type="scientific">Thiocapsa roseopersicina</name>
    <dbReference type="NCBI Taxonomy" id="1058"/>
    <lineage>
        <taxon>Bacteria</taxon>
        <taxon>Pseudomonadati</taxon>
        <taxon>Pseudomonadota</taxon>
        <taxon>Gammaproteobacteria</taxon>
        <taxon>Chromatiales</taxon>
        <taxon>Chromatiaceae</taxon>
        <taxon>Thiocapsa</taxon>
    </lineage>
</organism>
<evidence type="ECO:0000313" key="3">
    <source>
        <dbReference type="Proteomes" id="UP000198816"/>
    </source>
</evidence>
<proteinExistence type="predicted"/>
<protein>
    <submittedName>
        <fullName evidence="2">Pimeloyl-ACP methyl ester carboxylesterase</fullName>
    </submittedName>
</protein>
<dbReference type="Proteomes" id="UP000198816">
    <property type="component" value="Unassembled WGS sequence"/>
</dbReference>
<name>A0A1H2VGH4_THIRO</name>
<dbReference type="Gene3D" id="3.40.50.1820">
    <property type="entry name" value="alpha/beta hydrolase"/>
    <property type="match status" value="2"/>
</dbReference>
<dbReference type="AlphaFoldDB" id="A0A1H2VGH4"/>
<dbReference type="PANTHER" id="PTHR43798:SF33">
    <property type="entry name" value="HYDROLASE, PUTATIVE (AFU_ORTHOLOGUE AFUA_2G14860)-RELATED"/>
    <property type="match status" value="1"/>
</dbReference>
<dbReference type="InterPro" id="IPR000073">
    <property type="entry name" value="AB_hydrolase_1"/>
</dbReference>
<dbReference type="OrthoDB" id="5724113at2"/>
<reference evidence="3" key="1">
    <citation type="submission" date="2016-10" db="EMBL/GenBank/DDBJ databases">
        <authorList>
            <person name="Varghese N."/>
            <person name="Submissions S."/>
        </authorList>
    </citation>
    <scope>NUCLEOTIDE SEQUENCE [LARGE SCALE GENOMIC DNA]</scope>
    <source>
        <strain evidence="3">DSM 217</strain>
    </source>
</reference>
<dbReference type="Pfam" id="PF12697">
    <property type="entry name" value="Abhydrolase_6"/>
    <property type="match status" value="1"/>
</dbReference>
<dbReference type="RefSeq" id="WP_093030394.1">
    <property type="nucleotide sequence ID" value="NZ_FNNZ01000007.1"/>
</dbReference>
<accession>A0A1H2VGH4</accession>
<sequence>MAEKNGMRDIAVLGIDFAKHRIHPLPIKGPTRPCPRRCLAAILAGAIVWLQPVNADDLLLQTGEGLISTRIEGTWGRPVVFISGLGEEMEGWDRVASSIARCALVVRYDRPGIGSSRPAPDAPVLANDVALQLRGILADLDVSAPVILVAHSLGGLYAQAFARLFPEHTAGLVLVDASSPLEPEGAFVSTQPQTPGTPSAWESAGIAESVAALKRGPDLPDVPLLVLVATDHQDTAEREALWLEIQHRTAALSPQGDLRMAQGSGHFIQEDRPEAVVAAIEAVLAATGTDLGSCVRAGSPSSARSMSD</sequence>
<dbReference type="InterPro" id="IPR050266">
    <property type="entry name" value="AB_hydrolase_sf"/>
</dbReference>
<dbReference type="InterPro" id="IPR029058">
    <property type="entry name" value="AB_hydrolase_fold"/>
</dbReference>
<dbReference type="PANTHER" id="PTHR43798">
    <property type="entry name" value="MONOACYLGLYCEROL LIPASE"/>
    <property type="match status" value="1"/>
</dbReference>
<feature type="domain" description="AB hydrolase-1" evidence="1">
    <location>
        <begin position="79"/>
        <end position="279"/>
    </location>
</feature>
<evidence type="ECO:0000313" key="2">
    <source>
        <dbReference type="EMBL" id="SDW67476.1"/>
    </source>
</evidence>
<gene>
    <name evidence="2" type="ORF">SAMN05421783_10715</name>
</gene>